<reference evidence="2 3" key="1">
    <citation type="journal article" date="2011" name="Front. Microbiol.">
        <title>Genomic signatures of strain selection and enhancement in Bacillus atrophaeus var. globigii, a historical biowarfare simulant.</title>
        <authorList>
            <person name="Gibbons H.S."/>
            <person name="Broomall S.M."/>
            <person name="McNew L.A."/>
            <person name="Daligault H."/>
            <person name="Chapman C."/>
            <person name="Bruce D."/>
            <person name="Karavis M."/>
            <person name="Krepps M."/>
            <person name="McGregor P.A."/>
            <person name="Hong C."/>
            <person name="Park K.H."/>
            <person name="Akmal A."/>
            <person name="Feldman A."/>
            <person name="Lin J.S."/>
            <person name="Chang W.E."/>
            <person name="Higgs B.W."/>
            <person name="Demirev P."/>
            <person name="Lindquist J."/>
            <person name="Liem A."/>
            <person name="Fochler E."/>
            <person name="Read T.D."/>
            <person name="Tapia R."/>
            <person name="Johnson S."/>
            <person name="Bishop-Lilly K.A."/>
            <person name="Detter C."/>
            <person name="Han C."/>
            <person name="Sozhamannan S."/>
            <person name="Rosenzweig C.N."/>
            <person name="Skowronski E.W."/>
        </authorList>
    </citation>
    <scope>NUCLEOTIDE SEQUENCE [LARGE SCALE GENOMIC DNA]</scope>
    <source>
        <strain evidence="2 3">1942</strain>
    </source>
</reference>
<dbReference type="InterPro" id="IPR041256">
    <property type="entry name" value="CdiI_4"/>
</dbReference>
<evidence type="ECO:0000259" key="1">
    <source>
        <dbReference type="Pfam" id="PF18624"/>
    </source>
</evidence>
<sequence length="132" mass="15822">MENSQKYYQLLVDRFKKNGLNKSFVITVLAKFALDFDFIKVLDGFFKEDVIRRDTIGVVYSDEFAESDEGYFGEDKVLFYYGVDDNWHDIITFDELCNYLQIVCDFYVEKHNEEAEVVQRYLQKIKEKYKVK</sequence>
<organism evidence="2 3">
    <name type="scientific">Bacillus atrophaeus (strain 1942)</name>
    <dbReference type="NCBI Taxonomy" id="720555"/>
    <lineage>
        <taxon>Bacteria</taxon>
        <taxon>Bacillati</taxon>
        <taxon>Bacillota</taxon>
        <taxon>Bacilli</taxon>
        <taxon>Bacillales</taxon>
        <taxon>Bacillaceae</taxon>
        <taxon>Bacillus</taxon>
    </lineage>
</organism>
<proteinExistence type="predicted"/>
<feature type="domain" description="CDI immunity protein" evidence="1">
    <location>
        <begin position="21"/>
        <end position="122"/>
    </location>
</feature>
<dbReference type="CDD" id="cd20688">
    <property type="entry name" value="CdiI_Ecoli_Nm-like"/>
    <property type="match status" value="1"/>
</dbReference>
<evidence type="ECO:0000313" key="3">
    <source>
        <dbReference type="Proteomes" id="UP000006867"/>
    </source>
</evidence>
<gene>
    <name evidence="2" type="ordered locus">BATR1942_11200</name>
</gene>
<dbReference type="Pfam" id="PF18624">
    <property type="entry name" value="CdiI_4"/>
    <property type="match status" value="1"/>
</dbReference>
<accession>A0ABM5LZN1</accession>
<dbReference type="Proteomes" id="UP000006867">
    <property type="component" value="Chromosome"/>
</dbReference>
<protein>
    <recommendedName>
        <fullName evidence="1">CDI immunity protein domain-containing protein</fullName>
    </recommendedName>
</protein>
<evidence type="ECO:0000313" key="2">
    <source>
        <dbReference type="EMBL" id="ADP33171.1"/>
    </source>
</evidence>
<dbReference type="EMBL" id="CP002207">
    <property type="protein sequence ID" value="ADP33171.1"/>
    <property type="molecule type" value="Genomic_DNA"/>
</dbReference>
<dbReference type="RefSeq" id="WP_003325371.1">
    <property type="nucleotide sequence ID" value="NC_014639.1"/>
</dbReference>
<name>A0ABM5LZN1_BACA1</name>
<keyword evidence="3" id="KW-1185">Reference proteome</keyword>